<dbReference type="Proteomes" id="UP000219369">
    <property type="component" value="Unassembled WGS sequence"/>
</dbReference>
<dbReference type="AlphaFoldDB" id="A0A2H3T5B1"/>
<sequence>MSVAENDTLQRVKRLQKAWKLIMDCHEDGTLLRTLNAQLLPVSNMPTLQDTTIHAILAQSISGFADSIPLKFDSKIIPPECISDIDHMAQVTEAWIQTSESALSFLADCKTETKKHITGSN</sequence>
<protein>
    <submittedName>
        <fullName evidence="1">Uncharacterized protein</fullName>
    </submittedName>
</protein>
<evidence type="ECO:0000313" key="1">
    <source>
        <dbReference type="EMBL" id="SCO80835.1"/>
    </source>
</evidence>
<name>A0A2H3T5B1_FUSOX</name>
<accession>A0A2H3T5B1</accession>
<organism evidence="1 2">
    <name type="scientific">Fusarium oxysporum</name>
    <name type="common">Fusarium vascular wilt</name>
    <dbReference type="NCBI Taxonomy" id="5507"/>
    <lineage>
        <taxon>Eukaryota</taxon>
        <taxon>Fungi</taxon>
        <taxon>Dikarya</taxon>
        <taxon>Ascomycota</taxon>
        <taxon>Pezizomycotina</taxon>
        <taxon>Sordariomycetes</taxon>
        <taxon>Hypocreomycetidae</taxon>
        <taxon>Hypocreales</taxon>
        <taxon>Nectriaceae</taxon>
        <taxon>Fusarium</taxon>
        <taxon>Fusarium oxysporum species complex</taxon>
    </lineage>
</organism>
<gene>
    <name evidence="1" type="ORF">FRV6_05048</name>
</gene>
<dbReference type="OrthoDB" id="10325259at2759"/>
<dbReference type="EMBL" id="FMJY01000003">
    <property type="protein sequence ID" value="SCO80835.1"/>
    <property type="molecule type" value="Genomic_DNA"/>
</dbReference>
<proteinExistence type="predicted"/>
<reference evidence="2" key="1">
    <citation type="submission" date="2016-09" db="EMBL/GenBank/DDBJ databases">
        <authorList>
            <person name="Guldener U."/>
        </authorList>
    </citation>
    <scope>NUCLEOTIDE SEQUENCE [LARGE SCALE GENOMIC DNA]</scope>
    <source>
        <strain evidence="2">V64-1</strain>
    </source>
</reference>
<evidence type="ECO:0000313" key="2">
    <source>
        <dbReference type="Proteomes" id="UP000219369"/>
    </source>
</evidence>